<dbReference type="InterPro" id="IPR013083">
    <property type="entry name" value="Znf_RING/FYVE/PHD"/>
</dbReference>
<dbReference type="GO" id="GO:0061630">
    <property type="term" value="F:ubiquitin protein ligase activity"/>
    <property type="evidence" value="ECO:0007669"/>
    <property type="project" value="UniProtKB-EC"/>
</dbReference>
<dbReference type="Proteomes" id="UP000054097">
    <property type="component" value="Unassembled WGS sequence"/>
</dbReference>
<protein>
    <recommendedName>
        <fullName evidence="2">RBR-type E3 ubiquitin transferase</fullName>
        <ecNumber evidence="2">2.3.2.31</ecNumber>
    </recommendedName>
</protein>
<sequence>MNDGSKARRLQKLLGNSNVQSGPSKRKPKEWNMLRHSDTVASRDLDRFDFYSAKQANVLPRSLLAQQVADDNTPPIKECIICRESDVEFSPAPPTDRCLHQPDTCDACLAQTIKVAVMTRSICDIRCPAIGCGILLEHDDVKYVLGHDHRTFDRYNELLLQKVLQKDEGYVTCLNPACGAGQVHGGQNIFPIVTCYKCRAKTCYRHRTEWHEGYTCQEWDNREERRTKEEILSKEWVNGQTKRCPNRDCNRPVRKIFVD</sequence>
<dbReference type="Gene3D" id="3.30.40.10">
    <property type="entry name" value="Zinc/RING finger domain, C3HC4 (zinc finger)"/>
    <property type="match status" value="1"/>
</dbReference>
<organism evidence="11 12">
    <name type="scientific">Serendipita vermifera MAFF 305830</name>
    <dbReference type="NCBI Taxonomy" id="933852"/>
    <lineage>
        <taxon>Eukaryota</taxon>
        <taxon>Fungi</taxon>
        <taxon>Dikarya</taxon>
        <taxon>Basidiomycota</taxon>
        <taxon>Agaricomycotina</taxon>
        <taxon>Agaricomycetes</taxon>
        <taxon>Sebacinales</taxon>
        <taxon>Serendipitaceae</taxon>
        <taxon>Serendipita</taxon>
    </lineage>
</organism>
<reference evidence="11 12" key="1">
    <citation type="submission" date="2014-04" db="EMBL/GenBank/DDBJ databases">
        <authorList>
            <consortium name="DOE Joint Genome Institute"/>
            <person name="Kuo A."/>
            <person name="Zuccaro A."/>
            <person name="Kohler A."/>
            <person name="Nagy L.G."/>
            <person name="Floudas D."/>
            <person name="Copeland A."/>
            <person name="Barry K.W."/>
            <person name="Cichocki N."/>
            <person name="Veneault-Fourrey C."/>
            <person name="LaButti K."/>
            <person name="Lindquist E.A."/>
            <person name="Lipzen A."/>
            <person name="Lundell T."/>
            <person name="Morin E."/>
            <person name="Murat C."/>
            <person name="Sun H."/>
            <person name="Tunlid A."/>
            <person name="Henrissat B."/>
            <person name="Grigoriev I.V."/>
            <person name="Hibbett D.S."/>
            <person name="Martin F."/>
            <person name="Nordberg H.P."/>
            <person name="Cantor M.N."/>
            <person name="Hua S.X."/>
        </authorList>
    </citation>
    <scope>NUCLEOTIDE SEQUENCE [LARGE SCALE GENOMIC DNA]</scope>
    <source>
        <strain evidence="11 12">MAFF 305830</strain>
    </source>
</reference>
<evidence type="ECO:0000256" key="6">
    <source>
        <dbReference type="ARBA" id="ARBA00022771"/>
    </source>
</evidence>
<keyword evidence="12" id="KW-1185">Reference proteome</keyword>
<keyword evidence="4" id="KW-0479">Metal-binding</keyword>
<keyword evidence="3" id="KW-0808">Transferase</keyword>
<feature type="compositionally biased region" description="Polar residues" evidence="9">
    <location>
        <begin position="14"/>
        <end position="23"/>
    </location>
</feature>
<gene>
    <name evidence="11" type="ORF">M408DRAFT_89986</name>
</gene>
<keyword evidence="5" id="KW-0677">Repeat</keyword>
<dbReference type="HOGENOM" id="CLU_071106_0_0_1"/>
<evidence type="ECO:0000256" key="7">
    <source>
        <dbReference type="ARBA" id="ARBA00022786"/>
    </source>
</evidence>
<dbReference type="SUPFAM" id="SSF57850">
    <property type="entry name" value="RING/U-box"/>
    <property type="match status" value="2"/>
</dbReference>
<dbReference type="STRING" id="933852.A0A0C3BPN4"/>
<evidence type="ECO:0000259" key="10">
    <source>
        <dbReference type="PROSITE" id="PS51873"/>
    </source>
</evidence>
<dbReference type="OrthoDB" id="1431934at2759"/>
<evidence type="ECO:0000256" key="4">
    <source>
        <dbReference type="ARBA" id="ARBA00022723"/>
    </source>
</evidence>
<proteinExistence type="predicted"/>
<name>A0A0C3BPN4_SERVB</name>
<dbReference type="GO" id="GO:0008270">
    <property type="term" value="F:zinc ion binding"/>
    <property type="evidence" value="ECO:0007669"/>
    <property type="project" value="UniProtKB-KW"/>
</dbReference>
<dbReference type="EMBL" id="KN824277">
    <property type="protein sequence ID" value="KIM34054.1"/>
    <property type="molecule type" value="Genomic_DNA"/>
</dbReference>
<evidence type="ECO:0000256" key="5">
    <source>
        <dbReference type="ARBA" id="ARBA00022737"/>
    </source>
</evidence>
<evidence type="ECO:0000256" key="3">
    <source>
        <dbReference type="ARBA" id="ARBA00022679"/>
    </source>
</evidence>
<dbReference type="InterPro" id="IPR031127">
    <property type="entry name" value="E3_UB_ligase_RBR"/>
</dbReference>
<dbReference type="EC" id="2.3.2.31" evidence="2"/>
<reference evidence="12" key="2">
    <citation type="submission" date="2015-01" db="EMBL/GenBank/DDBJ databases">
        <title>Evolutionary Origins and Diversification of the Mycorrhizal Mutualists.</title>
        <authorList>
            <consortium name="DOE Joint Genome Institute"/>
            <consortium name="Mycorrhizal Genomics Consortium"/>
            <person name="Kohler A."/>
            <person name="Kuo A."/>
            <person name="Nagy L.G."/>
            <person name="Floudas D."/>
            <person name="Copeland A."/>
            <person name="Barry K.W."/>
            <person name="Cichocki N."/>
            <person name="Veneault-Fourrey C."/>
            <person name="LaButti K."/>
            <person name="Lindquist E.A."/>
            <person name="Lipzen A."/>
            <person name="Lundell T."/>
            <person name="Morin E."/>
            <person name="Murat C."/>
            <person name="Riley R."/>
            <person name="Ohm R."/>
            <person name="Sun H."/>
            <person name="Tunlid A."/>
            <person name="Henrissat B."/>
            <person name="Grigoriev I.V."/>
            <person name="Hibbett D.S."/>
            <person name="Martin F."/>
        </authorList>
    </citation>
    <scope>NUCLEOTIDE SEQUENCE [LARGE SCALE GENOMIC DNA]</scope>
    <source>
        <strain evidence="12">MAFF 305830</strain>
    </source>
</reference>
<dbReference type="PANTHER" id="PTHR11685">
    <property type="entry name" value="RBR FAMILY RING FINGER AND IBR DOMAIN-CONTAINING"/>
    <property type="match status" value="1"/>
</dbReference>
<keyword evidence="8" id="KW-0862">Zinc</keyword>
<evidence type="ECO:0000313" key="12">
    <source>
        <dbReference type="Proteomes" id="UP000054097"/>
    </source>
</evidence>
<dbReference type="Pfam" id="PF01485">
    <property type="entry name" value="IBR"/>
    <property type="match status" value="1"/>
</dbReference>
<evidence type="ECO:0000256" key="9">
    <source>
        <dbReference type="SAM" id="MobiDB-lite"/>
    </source>
</evidence>
<dbReference type="InterPro" id="IPR002867">
    <property type="entry name" value="IBR_dom"/>
</dbReference>
<keyword evidence="6" id="KW-0863">Zinc-finger</keyword>
<dbReference type="PROSITE" id="PS51873">
    <property type="entry name" value="TRIAD"/>
    <property type="match status" value="1"/>
</dbReference>
<comment type="catalytic activity">
    <reaction evidence="1">
        <text>[E2 ubiquitin-conjugating enzyme]-S-ubiquitinyl-L-cysteine + [acceptor protein]-L-lysine = [E2 ubiquitin-conjugating enzyme]-L-cysteine + [acceptor protein]-N(6)-ubiquitinyl-L-lysine.</text>
        <dbReference type="EC" id="2.3.2.31"/>
    </reaction>
</comment>
<dbReference type="SMART" id="SM00647">
    <property type="entry name" value="IBR"/>
    <property type="match status" value="1"/>
</dbReference>
<evidence type="ECO:0000256" key="1">
    <source>
        <dbReference type="ARBA" id="ARBA00001798"/>
    </source>
</evidence>
<dbReference type="InterPro" id="IPR044066">
    <property type="entry name" value="TRIAD_supradom"/>
</dbReference>
<accession>A0A0C3BPN4</accession>
<feature type="domain" description="RING-type" evidence="10">
    <location>
        <begin position="75"/>
        <end position="259"/>
    </location>
</feature>
<evidence type="ECO:0000256" key="8">
    <source>
        <dbReference type="ARBA" id="ARBA00022833"/>
    </source>
</evidence>
<dbReference type="GO" id="GO:0016567">
    <property type="term" value="P:protein ubiquitination"/>
    <property type="evidence" value="ECO:0007669"/>
    <property type="project" value="InterPro"/>
</dbReference>
<dbReference type="AlphaFoldDB" id="A0A0C3BPN4"/>
<dbReference type="CDD" id="cd20335">
    <property type="entry name" value="BRcat_RBR"/>
    <property type="match status" value="1"/>
</dbReference>
<keyword evidence="7" id="KW-0833">Ubl conjugation pathway</keyword>
<feature type="region of interest" description="Disordered" evidence="9">
    <location>
        <begin position="1"/>
        <end position="35"/>
    </location>
</feature>
<evidence type="ECO:0000256" key="2">
    <source>
        <dbReference type="ARBA" id="ARBA00012251"/>
    </source>
</evidence>
<evidence type="ECO:0000313" key="11">
    <source>
        <dbReference type="EMBL" id="KIM34054.1"/>
    </source>
</evidence>